<evidence type="ECO:0000313" key="4">
    <source>
        <dbReference type="Proteomes" id="UP000076842"/>
    </source>
</evidence>
<organism evidence="3 4">
    <name type="scientific">Calocera cornea HHB12733</name>
    <dbReference type="NCBI Taxonomy" id="1353952"/>
    <lineage>
        <taxon>Eukaryota</taxon>
        <taxon>Fungi</taxon>
        <taxon>Dikarya</taxon>
        <taxon>Basidiomycota</taxon>
        <taxon>Agaricomycotina</taxon>
        <taxon>Dacrymycetes</taxon>
        <taxon>Dacrymycetales</taxon>
        <taxon>Dacrymycetaceae</taxon>
        <taxon>Calocera</taxon>
    </lineage>
</organism>
<dbReference type="EMBL" id="KV423954">
    <property type="protein sequence ID" value="KZT58182.1"/>
    <property type="molecule type" value="Genomic_DNA"/>
</dbReference>
<reference evidence="3 4" key="1">
    <citation type="journal article" date="2016" name="Mol. Biol. Evol.">
        <title>Comparative Genomics of Early-Diverging Mushroom-Forming Fungi Provides Insights into the Origins of Lignocellulose Decay Capabilities.</title>
        <authorList>
            <person name="Nagy L.G."/>
            <person name="Riley R."/>
            <person name="Tritt A."/>
            <person name="Adam C."/>
            <person name="Daum C."/>
            <person name="Floudas D."/>
            <person name="Sun H."/>
            <person name="Yadav J.S."/>
            <person name="Pangilinan J."/>
            <person name="Larsson K.H."/>
            <person name="Matsuura K."/>
            <person name="Barry K."/>
            <person name="Labutti K."/>
            <person name="Kuo R."/>
            <person name="Ohm R.A."/>
            <person name="Bhattacharya S.S."/>
            <person name="Shirouzu T."/>
            <person name="Yoshinaga Y."/>
            <person name="Martin F.M."/>
            <person name="Grigoriev I.V."/>
            <person name="Hibbett D.S."/>
        </authorList>
    </citation>
    <scope>NUCLEOTIDE SEQUENCE [LARGE SCALE GENOMIC DNA]</scope>
    <source>
        <strain evidence="3 4">HHB12733</strain>
    </source>
</reference>
<evidence type="ECO:0000256" key="2">
    <source>
        <dbReference type="SAM" id="Phobius"/>
    </source>
</evidence>
<accession>A0A165GKC8</accession>
<dbReference type="AlphaFoldDB" id="A0A165GKC8"/>
<protein>
    <submittedName>
        <fullName evidence="3">Uncharacterized protein</fullName>
    </submittedName>
</protein>
<keyword evidence="2" id="KW-0812">Transmembrane</keyword>
<keyword evidence="4" id="KW-1185">Reference proteome</keyword>
<keyword evidence="2" id="KW-1133">Transmembrane helix</keyword>
<name>A0A165GKC8_9BASI</name>
<feature type="transmembrane region" description="Helical" evidence="2">
    <location>
        <begin position="70"/>
        <end position="92"/>
    </location>
</feature>
<feature type="compositionally biased region" description="Low complexity" evidence="1">
    <location>
        <begin position="1"/>
        <end position="18"/>
    </location>
</feature>
<evidence type="ECO:0000313" key="3">
    <source>
        <dbReference type="EMBL" id="KZT58182.1"/>
    </source>
</evidence>
<feature type="region of interest" description="Disordered" evidence="1">
    <location>
        <begin position="1"/>
        <end position="27"/>
    </location>
</feature>
<feature type="region of interest" description="Disordered" evidence="1">
    <location>
        <begin position="224"/>
        <end position="285"/>
    </location>
</feature>
<feature type="region of interest" description="Disordered" evidence="1">
    <location>
        <begin position="150"/>
        <end position="171"/>
    </location>
</feature>
<feature type="compositionally biased region" description="Low complexity" evidence="1">
    <location>
        <begin position="245"/>
        <end position="258"/>
    </location>
</feature>
<sequence>MAPCHSSAPTPTSPPLLAQRPERRQASSDSFLPIASTGAVFPSSAGTGDTSSQSTSYDLFGPLYPSPTDVFIWIFVLIASGLVLLTALYRVWRLRQLNRGMSTFFRTGASLQHPSSMGPSAFPPSDPRHPVHHAFYRQSQGAYPPFSYPSAPPRAHTRVQGEGIGVGGRRLDSGYDADKEELPAYERGTLPVYGEVVGYSGMRGAGADREGWEVVEMDRLGSPALAGDAHAHGGEAPPPIDAPHEAATAGQAGQGQEAGEVRPQAMGSSSNNPFRTTSPPPHPSS</sequence>
<feature type="compositionally biased region" description="Polar residues" evidence="1">
    <location>
        <begin position="266"/>
        <end position="277"/>
    </location>
</feature>
<gene>
    <name evidence="3" type="ORF">CALCODRAFT_516971</name>
</gene>
<dbReference type="Proteomes" id="UP000076842">
    <property type="component" value="Unassembled WGS sequence"/>
</dbReference>
<proteinExistence type="predicted"/>
<dbReference type="OrthoDB" id="10450557at2759"/>
<evidence type="ECO:0000256" key="1">
    <source>
        <dbReference type="SAM" id="MobiDB-lite"/>
    </source>
</evidence>
<keyword evidence="2" id="KW-0472">Membrane</keyword>
<dbReference type="InParanoid" id="A0A165GKC8"/>